<dbReference type="InterPro" id="IPR027417">
    <property type="entry name" value="P-loop_NTPase"/>
</dbReference>
<evidence type="ECO:0000256" key="1">
    <source>
        <dbReference type="PROSITE-ProRule" id="PRU00782"/>
    </source>
</evidence>
<dbReference type="GO" id="GO:0003774">
    <property type="term" value="F:cytoskeletal motor activity"/>
    <property type="evidence" value="ECO:0007669"/>
    <property type="project" value="InterPro"/>
</dbReference>
<accession>A0A3R7YQJ5</accession>
<feature type="non-terminal residue" evidence="3">
    <location>
        <position position="85"/>
    </location>
</feature>
<name>A0A3R7YQJ5_TOXGO</name>
<dbReference type="SUPFAM" id="SSF52540">
    <property type="entry name" value="P-loop containing nucleoside triphosphate hydrolases"/>
    <property type="match status" value="1"/>
</dbReference>
<evidence type="ECO:0000313" key="4">
    <source>
        <dbReference type="Proteomes" id="UP000284452"/>
    </source>
</evidence>
<protein>
    <submittedName>
        <fullName evidence="3">Myosin G</fullName>
    </submittedName>
</protein>
<dbReference type="EMBL" id="AHIV02001174">
    <property type="protein sequence ID" value="RQX70980.1"/>
    <property type="molecule type" value="Genomic_DNA"/>
</dbReference>
<proteinExistence type="inferred from homology"/>
<evidence type="ECO:0000313" key="3">
    <source>
        <dbReference type="EMBL" id="RQX70980.1"/>
    </source>
</evidence>
<feature type="non-terminal residue" evidence="3">
    <location>
        <position position="1"/>
    </location>
</feature>
<dbReference type="GO" id="GO:0003779">
    <property type="term" value="F:actin binding"/>
    <property type="evidence" value="ECO:0007669"/>
    <property type="project" value="UniProtKB-KW"/>
</dbReference>
<organism evidence="3 4">
    <name type="scientific">Toxoplasma gondii CAST</name>
    <dbReference type="NCBI Taxonomy" id="943122"/>
    <lineage>
        <taxon>Eukaryota</taxon>
        <taxon>Sar</taxon>
        <taxon>Alveolata</taxon>
        <taxon>Apicomplexa</taxon>
        <taxon>Conoidasida</taxon>
        <taxon>Coccidia</taxon>
        <taxon>Eucoccidiorida</taxon>
        <taxon>Eimeriorina</taxon>
        <taxon>Sarcocystidae</taxon>
        <taxon>Toxoplasma</taxon>
    </lineage>
</organism>
<dbReference type="VEuPathDB" id="ToxoDB:TGCAST_314780B"/>
<keyword evidence="1" id="KW-0009">Actin-binding</keyword>
<dbReference type="Proteomes" id="UP000284452">
    <property type="component" value="Unassembled WGS sequence"/>
</dbReference>
<keyword evidence="1" id="KW-0518">Myosin</keyword>
<sequence>VMEAIRIRKSGFALRLLHQDFVDRYRLVLGSKAAAGLRTLDAASAAQQLVTQLVANKWVSQEECLIGRTKVFAKSTVQDFLERAR</sequence>
<dbReference type="AlphaFoldDB" id="A0A3R7YQJ5"/>
<evidence type="ECO:0000259" key="2">
    <source>
        <dbReference type="PROSITE" id="PS51456"/>
    </source>
</evidence>
<reference evidence="3 4" key="1">
    <citation type="submission" date="2017-10" db="EMBL/GenBank/DDBJ databases">
        <authorList>
            <person name="Sibley D."/>
            <person name="Venepally P."/>
            <person name="Karamycheva S."/>
            <person name="Hadjithomas M."/>
            <person name="Khan A."/>
            <person name="Brunk B."/>
            <person name="Roos D."/>
            <person name="Caler E."/>
            <person name="Lorenzi H."/>
        </authorList>
    </citation>
    <scope>NUCLEOTIDE SEQUENCE [LARGE SCALE GENOMIC DNA]</scope>
    <source>
        <strain evidence="3 4">CAST</strain>
    </source>
</reference>
<dbReference type="GO" id="GO:0005524">
    <property type="term" value="F:ATP binding"/>
    <property type="evidence" value="ECO:0007669"/>
    <property type="project" value="InterPro"/>
</dbReference>
<feature type="domain" description="Myosin motor" evidence="2">
    <location>
        <begin position="1"/>
        <end position="85"/>
    </location>
</feature>
<keyword evidence="1" id="KW-0505">Motor protein</keyword>
<dbReference type="Gene3D" id="6.20.240.20">
    <property type="match status" value="1"/>
</dbReference>
<gene>
    <name evidence="3" type="ORF">TGCAST_314780B</name>
</gene>
<comment type="caution">
    <text evidence="3">The sequence shown here is derived from an EMBL/GenBank/DDBJ whole genome shotgun (WGS) entry which is preliminary data.</text>
</comment>
<dbReference type="Pfam" id="PF00063">
    <property type="entry name" value="Myosin_head"/>
    <property type="match status" value="1"/>
</dbReference>
<dbReference type="InterPro" id="IPR001609">
    <property type="entry name" value="Myosin_head_motor_dom-like"/>
</dbReference>
<dbReference type="PROSITE" id="PS51456">
    <property type="entry name" value="MYOSIN_MOTOR"/>
    <property type="match status" value="1"/>
</dbReference>
<comment type="similarity">
    <text evidence="1">Belongs to the TRAFAC class myosin-kinesin ATPase superfamily. Myosin family.</text>
</comment>
<dbReference type="GO" id="GO:0016459">
    <property type="term" value="C:myosin complex"/>
    <property type="evidence" value="ECO:0007669"/>
    <property type="project" value="UniProtKB-KW"/>
</dbReference>
<comment type="caution">
    <text evidence="1">Lacks conserved residue(s) required for the propagation of feature annotation.</text>
</comment>